<dbReference type="SMART" id="SM00575">
    <property type="entry name" value="ZnF_PMZ"/>
    <property type="match status" value="1"/>
</dbReference>
<evidence type="ECO:0000313" key="8">
    <source>
        <dbReference type="EMBL" id="KAK8984184.1"/>
    </source>
</evidence>
<sequence>MMGRLLPEDLCARKCWIIVDQDMAIQQAIAKVSYSYIGIKTYEEGTICRYSVRRSGNEDDKHAVAFSAVNLSVNCSCQMFEFEGVLCRHVLNVFELLNIRELPPQYILPRWLRNAEYRILCGAESVPSPG</sequence>
<dbReference type="InterPro" id="IPR006564">
    <property type="entry name" value="Znf_PMZ"/>
</dbReference>
<dbReference type="Pfam" id="PF04434">
    <property type="entry name" value="SWIM"/>
    <property type="match status" value="1"/>
</dbReference>
<evidence type="ECO:0000256" key="2">
    <source>
        <dbReference type="ARBA" id="ARBA00022723"/>
    </source>
</evidence>
<dbReference type="EMBL" id="JBBPBN010000078">
    <property type="protein sequence ID" value="KAK8984184.1"/>
    <property type="molecule type" value="Genomic_DNA"/>
</dbReference>
<dbReference type="PANTHER" id="PTHR31669:SF149">
    <property type="entry name" value="PROTEIN FAR1-RELATED SEQUENCE 12-RELATED"/>
    <property type="match status" value="1"/>
</dbReference>
<comment type="subcellular location">
    <subcellularLocation>
        <location evidence="6">Nucleus</location>
    </subcellularLocation>
</comment>
<evidence type="ECO:0000256" key="6">
    <source>
        <dbReference type="RuleBase" id="RU367018"/>
    </source>
</evidence>
<organism evidence="8 9">
    <name type="scientific">Hibiscus sabdariffa</name>
    <name type="common">roselle</name>
    <dbReference type="NCBI Taxonomy" id="183260"/>
    <lineage>
        <taxon>Eukaryota</taxon>
        <taxon>Viridiplantae</taxon>
        <taxon>Streptophyta</taxon>
        <taxon>Embryophyta</taxon>
        <taxon>Tracheophyta</taxon>
        <taxon>Spermatophyta</taxon>
        <taxon>Magnoliopsida</taxon>
        <taxon>eudicotyledons</taxon>
        <taxon>Gunneridae</taxon>
        <taxon>Pentapetalae</taxon>
        <taxon>rosids</taxon>
        <taxon>malvids</taxon>
        <taxon>Malvales</taxon>
        <taxon>Malvaceae</taxon>
        <taxon>Malvoideae</taxon>
        <taxon>Hibiscus</taxon>
    </lineage>
</organism>
<proteinExistence type="inferred from homology"/>
<evidence type="ECO:0000256" key="1">
    <source>
        <dbReference type="ARBA" id="ARBA00005889"/>
    </source>
</evidence>
<evidence type="ECO:0000256" key="5">
    <source>
        <dbReference type="PROSITE-ProRule" id="PRU00325"/>
    </source>
</evidence>
<reference evidence="8 9" key="1">
    <citation type="journal article" date="2024" name="G3 (Bethesda)">
        <title>Genome assembly of Hibiscus sabdariffa L. provides insights into metabolisms of medicinal natural products.</title>
        <authorList>
            <person name="Kim T."/>
        </authorList>
    </citation>
    <scope>NUCLEOTIDE SEQUENCE [LARGE SCALE GENOMIC DNA]</scope>
    <source>
        <strain evidence="8">TK-2024</strain>
        <tissue evidence="8">Old leaves</tissue>
    </source>
</reference>
<dbReference type="InterPro" id="IPR007527">
    <property type="entry name" value="Znf_SWIM"/>
</dbReference>
<evidence type="ECO:0000313" key="9">
    <source>
        <dbReference type="Proteomes" id="UP001396334"/>
    </source>
</evidence>
<feature type="domain" description="SWIM-type" evidence="7">
    <location>
        <begin position="50"/>
        <end position="98"/>
    </location>
</feature>
<name>A0ABR2P798_9ROSI</name>
<dbReference type="InterPro" id="IPR031052">
    <property type="entry name" value="FHY3/FAR1"/>
</dbReference>
<dbReference type="Proteomes" id="UP001396334">
    <property type="component" value="Unassembled WGS sequence"/>
</dbReference>
<comment type="caution">
    <text evidence="8">The sequence shown here is derived from an EMBL/GenBank/DDBJ whole genome shotgun (WGS) entry which is preliminary data.</text>
</comment>
<dbReference type="PANTHER" id="PTHR31669">
    <property type="entry name" value="PROTEIN FAR1-RELATED SEQUENCE 10-RELATED"/>
    <property type="match status" value="1"/>
</dbReference>
<evidence type="ECO:0000259" key="7">
    <source>
        <dbReference type="PROSITE" id="PS50966"/>
    </source>
</evidence>
<comment type="similarity">
    <text evidence="1 6">Belongs to the FHY3/FAR1 family.</text>
</comment>
<protein>
    <recommendedName>
        <fullName evidence="6">Protein FAR1-RELATED SEQUENCE</fullName>
    </recommendedName>
</protein>
<accession>A0ABR2P798</accession>
<evidence type="ECO:0000256" key="4">
    <source>
        <dbReference type="ARBA" id="ARBA00022833"/>
    </source>
</evidence>
<keyword evidence="2 6" id="KW-0479">Metal-binding</keyword>
<keyword evidence="3 5" id="KW-0863">Zinc-finger</keyword>
<dbReference type="PROSITE" id="PS50966">
    <property type="entry name" value="ZF_SWIM"/>
    <property type="match status" value="1"/>
</dbReference>
<comment type="function">
    <text evidence="6">Putative transcription activator involved in regulating light control of development.</text>
</comment>
<keyword evidence="6" id="KW-0539">Nucleus</keyword>
<keyword evidence="4 6" id="KW-0862">Zinc</keyword>
<evidence type="ECO:0000256" key="3">
    <source>
        <dbReference type="ARBA" id="ARBA00022771"/>
    </source>
</evidence>
<gene>
    <name evidence="8" type="ORF">V6N11_029506</name>
</gene>
<keyword evidence="9" id="KW-1185">Reference proteome</keyword>